<gene>
    <name evidence="2" type="ORF">Taro_010613</name>
</gene>
<keyword evidence="3" id="KW-1185">Reference proteome</keyword>
<evidence type="ECO:0000313" key="2">
    <source>
        <dbReference type="EMBL" id="MQL78184.1"/>
    </source>
</evidence>
<evidence type="ECO:0000313" key="3">
    <source>
        <dbReference type="Proteomes" id="UP000652761"/>
    </source>
</evidence>
<comment type="caution">
    <text evidence="2">The sequence shown here is derived from an EMBL/GenBank/DDBJ whole genome shotgun (WGS) entry which is preliminary data.</text>
</comment>
<accession>A0A843U8Q7</accession>
<protein>
    <submittedName>
        <fullName evidence="2">Uncharacterized protein</fullName>
    </submittedName>
</protein>
<organism evidence="2 3">
    <name type="scientific">Colocasia esculenta</name>
    <name type="common">Wild taro</name>
    <name type="synonym">Arum esculentum</name>
    <dbReference type="NCBI Taxonomy" id="4460"/>
    <lineage>
        <taxon>Eukaryota</taxon>
        <taxon>Viridiplantae</taxon>
        <taxon>Streptophyta</taxon>
        <taxon>Embryophyta</taxon>
        <taxon>Tracheophyta</taxon>
        <taxon>Spermatophyta</taxon>
        <taxon>Magnoliopsida</taxon>
        <taxon>Liliopsida</taxon>
        <taxon>Araceae</taxon>
        <taxon>Aroideae</taxon>
        <taxon>Colocasieae</taxon>
        <taxon>Colocasia</taxon>
    </lineage>
</organism>
<proteinExistence type="predicted"/>
<evidence type="ECO:0000256" key="1">
    <source>
        <dbReference type="SAM" id="MobiDB-lite"/>
    </source>
</evidence>
<dbReference type="EMBL" id="NMUH01000387">
    <property type="protein sequence ID" value="MQL78184.1"/>
    <property type="molecule type" value="Genomic_DNA"/>
</dbReference>
<reference evidence="2" key="1">
    <citation type="submission" date="2017-07" db="EMBL/GenBank/DDBJ databases">
        <title>Taro Niue Genome Assembly and Annotation.</title>
        <authorList>
            <person name="Atibalentja N."/>
            <person name="Keating K."/>
            <person name="Fields C.J."/>
        </authorList>
    </citation>
    <scope>NUCLEOTIDE SEQUENCE</scope>
    <source>
        <strain evidence="2">Niue_2</strain>
        <tissue evidence="2">Leaf</tissue>
    </source>
</reference>
<name>A0A843U8Q7_COLES</name>
<feature type="compositionally biased region" description="Acidic residues" evidence="1">
    <location>
        <begin position="80"/>
        <end position="98"/>
    </location>
</feature>
<feature type="compositionally biased region" description="Basic and acidic residues" evidence="1">
    <location>
        <begin position="107"/>
        <end position="120"/>
    </location>
</feature>
<sequence length="120" mass="13189">MSSKEIDAVSMGSMELTKLNIRDLIQIAVIVIELKMPCYSDFLKNELAPDSLMMKNKPLRGRDWVISTRNAVGFGFEVEEDLVEEGPDEEDAPADEEAGGSSVIDGGRGRIGKEVGERED</sequence>
<dbReference type="AlphaFoldDB" id="A0A843U8Q7"/>
<dbReference type="Proteomes" id="UP000652761">
    <property type="component" value="Unassembled WGS sequence"/>
</dbReference>
<feature type="region of interest" description="Disordered" evidence="1">
    <location>
        <begin position="80"/>
        <end position="120"/>
    </location>
</feature>